<comment type="caution">
    <text evidence="6">The sequence shown here is derived from an EMBL/GenBank/DDBJ whole genome shotgun (WGS) entry which is preliminary data.</text>
</comment>
<keyword evidence="2 5" id="KW-0812">Transmembrane</keyword>
<feature type="transmembrane region" description="Helical" evidence="5">
    <location>
        <begin position="98"/>
        <end position="116"/>
    </location>
</feature>
<name>A0A2J6X5M3_9CHLR</name>
<dbReference type="InterPro" id="IPR003825">
    <property type="entry name" value="Colicin-V_CvpA"/>
</dbReference>
<dbReference type="GO" id="GO:0009403">
    <property type="term" value="P:toxin biosynthetic process"/>
    <property type="evidence" value="ECO:0007669"/>
    <property type="project" value="InterPro"/>
</dbReference>
<organism evidence="6 7">
    <name type="scientific">Chloroflexus aggregans</name>
    <dbReference type="NCBI Taxonomy" id="152260"/>
    <lineage>
        <taxon>Bacteria</taxon>
        <taxon>Bacillati</taxon>
        <taxon>Chloroflexota</taxon>
        <taxon>Chloroflexia</taxon>
        <taxon>Chloroflexales</taxon>
        <taxon>Chloroflexineae</taxon>
        <taxon>Chloroflexaceae</taxon>
        <taxon>Chloroflexus</taxon>
    </lineage>
</organism>
<evidence type="ECO:0000313" key="7">
    <source>
        <dbReference type="Proteomes" id="UP000243376"/>
    </source>
</evidence>
<evidence type="ECO:0000313" key="6">
    <source>
        <dbReference type="EMBL" id="PMP81878.1"/>
    </source>
</evidence>
<comment type="subcellular location">
    <subcellularLocation>
        <location evidence="1">Membrane</location>
        <topology evidence="1">Multi-pass membrane protein</topology>
    </subcellularLocation>
</comment>
<feature type="transmembrane region" description="Helical" evidence="5">
    <location>
        <begin position="60"/>
        <end position="86"/>
    </location>
</feature>
<gene>
    <name evidence="6" type="ORF">C0184_07630</name>
</gene>
<dbReference type="AlphaFoldDB" id="A0A2J6X5M3"/>
<evidence type="ECO:0000256" key="4">
    <source>
        <dbReference type="ARBA" id="ARBA00023136"/>
    </source>
</evidence>
<evidence type="ECO:0000256" key="5">
    <source>
        <dbReference type="SAM" id="Phobius"/>
    </source>
</evidence>
<feature type="transmembrane region" description="Helical" evidence="5">
    <location>
        <begin position="144"/>
        <end position="165"/>
    </location>
</feature>
<evidence type="ECO:0000256" key="2">
    <source>
        <dbReference type="ARBA" id="ARBA00022692"/>
    </source>
</evidence>
<dbReference type="Pfam" id="PF02674">
    <property type="entry name" value="Colicin_V"/>
    <property type="match status" value="1"/>
</dbReference>
<evidence type="ECO:0000256" key="1">
    <source>
        <dbReference type="ARBA" id="ARBA00004141"/>
    </source>
</evidence>
<proteinExistence type="predicted"/>
<dbReference type="EMBL" id="PNIQ01000501">
    <property type="protein sequence ID" value="PMP81878.1"/>
    <property type="molecule type" value="Genomic_DNA"/>
</dbReference>
<keyword evidence="3 5" id="KW-1133">Transmembrane helix</keyword>
<accession>A0A2J6X5M3</accession>
<protein>
    <submittedName>
        <fullName evidence="6">Colicin V production protein</fullName>
    </submittedName>
</protein>
<reference evidence="6 7" key="1">
    <citation type="submission" date="2018-01" db="EMBL/GenBank/DDBJ databases">
        <title>Metagenomic assembled genomes from two thermal pools in the Uzon Caldera, Kamchatka, Russia.</title>
        <authorList>
            <person name="Wilkins L."/>
            <person name="Ettinger C."/>
        </authorList>
    </citation>
    <scope>NUCLEOTIDE SEQUENCE [LARGE SCALE GENOMIC DNA]</scope>
    <source>
        <strain evidence="6">ZAV-02</strain>
    </source>
</reference>
<evidence type="ECO:0000256" key="3">
    <source>
        <dbReference type="ARBA" id="ARBA00022989"/>
    </source>
</evidence>
<dbReference type="Proteomes" id="UP000243376">
    <property type="component" value="Unassembled WGS sequence"/>
</dbReference>
<sequence length="203" mass="22555">MIIDAGAAVVILLFILVGQRRGAIPSGLALTGTLIGAVLVDIWQDGVINLLERLGLATEWPLFLCLSGLLLLAVIVGYGIDTILELGLEDTDEWSQRLIGALVGLVNAGLVIYYLVRYAELAWSPPFIERWLNAATLVPTVVEWLPWAMLGLTLGGSIMLGWRVFHTIRSERALQSHDDTPRSRQDVYLRVLEEINRVTDRRR</sequence>
<keyword evidence="4 5" id="KW-0472">Membrane</keyword>
<dbReference type="GO" id="GO:0016020">
    <property type="term" value="C:membrane"/>
    <property type="evidence" value="ECO:0007669"/>
    <property type="project" value="UniProtKB-SubCell"/>
</dbReference>